<protein>
    <submittedName>
        <fullName evidence="2">(northern house mosquito) hypothetical protein</fullName>
    </submittedName>
</protein>
<evidence type="ECO:0000313" key="2">
    <source>
        <dbReference type="EMBL" id="CAG6458627.1"/>
    </source>
</evidence>
<dbReference type="EMBL" id="HBUE01287990">
    <property type="protein sequence ID" value="CAG6572712.1"/>
    <property type="molecule type" value="Transcribed_RNA"/>
</dbReference>
<reference evidence="2" key="1">
    <citation type="submission" date="2021-05" db="EMBL/GenBank/DDBJ databases">
        <authorList>
            <person name="Alioto T."/>
            <person name="Alioto T."/>
            <person name="Gomez Garrido J."/>
        </authorList>
    </citation>
    <scope>NUCLEOTIDE SEQUENCE</scope>
</reference>
<organism evidence="2">
    <name type="scientific">Culex pipiens</name>
    <name type="common">House mosquito</name>
    <dbReference type="NCBI Taxonomy" id="7175"/>
    <lineage>
        <taxon>Eukaryota</taxon>
        <taxon>Metazoa</taxon>
        <taxon>Ecdysozoa</taxon>
        <taxon>Arthropoda</taxon>
        <taxon>Hexapoda</taxon>
        <taxon>Insecta</taxon>
        <taxon>Pterygota</taxon>
        <taxon>Neoptera</taxon>
        <taxon>Endopterygota</taxon>
        <taxon>Diptera</taxon>
        <taxon>Nematocera</taxon>
        <taxon>Culicoidea</taxon>
        <taxon>Culicidae</taxon>
        <taxon>Culicinae</taxon>
        <taxon>Culicini</taxon>
        <taxon>Culex</taxon>
        <taxon>Culex</taxon>
    </lineage>
</organism>
<accession>A0A8D8AK91</accession>
<dbReference type="AlphaFoldDB" id="A0A8D8AK91"/>
<feature type="region of interest" description="Disordered" evidence="1">
    <location>
        <begin position="60"/>
        <end position="81"/>
    </location>
</feature>
<dbReference type="EMBL" id="HBUE01035717">
    <property type="protein sequence ID" value="CAG6458627.1"/>
    <property type="molecule type" value="Transcribed_RNA"/>
</dbReference>
<dbReference type="EMBL" id="HBUE01182371">
    <property type="protein sequence ID" value="CAG6521145.1"/>
    <property type="molecule type" value="Transcribed_RNA"/>
</dbReference>
<sequence length="106" mass="11586">MICCVCSSTAAFPQSRTTSFWAITSTEESNRWRPSACCLPTRSNTRRTFSCSEETTSAPASTEYMGSTMSASGATTSRCGRRSPIASTAYRWRRSWTRRSSAATAA</sequence>
<proteinExistence type="predicted"/>
<name>A0A8D8AK91_CULPI</name>
<feature type="compositionally biased region" description="Low complexity" evidence="1">
    <location>
        <begin position="65"/>
        <end position="77"/>
    </location>
</feature>
<evidence type="ECO:0000256" key="1">
    <source>
        <dbReference type="SAM" id="MobiDB-lite"/>
    </source>
</evidence>